<name>A0A1I6YUE3_9ACTN</name>
<evidence type="ECO:0000259" key="2">
    <source>
        <dbReference type="Pfam" id="PF12728"/>
    </source>
</evidence>
<keyword evidence="4" id="KW-1185">Reference proteome</keyword>
<gene>
    <name evidence="3" type="ORF">SAMN05660657_01467</name>
</gene>
<dbReference type="Pfam" id="PF12728">
    <property type="entry name" value="HTH_17"/>
    <property type="match status" value="1"/>
</dbReference>
<dbReference type="EMBL" id="FPBA01000003">
    <property type="protein sequence ID" value="SFT53918.1"/>
    <property type="molecule type" value="Genomic_DNA"/>
</dbReference>
<proteinExistence type="predicted"/>
<evidence type="ECO:0000313" key="3">
    <source>
        <dbReference type="EMBL" id="SFT53918.1"/>
    </source>
</evidence>
<organism evidence="3 4">
    <name type="scientific">Geodermatophilus amargosae</name>
    <dbReference type="NCBI Taxonomy" id="1296565"/>
    <lineage>
        <taxon>Bacteria</taxon>
        <taxon>Bacillati</taxon>
        <taxon>Actinomycetota</taxon>
        <taxon>Actinomycetes</taxon>
        <taxon>Geodermatophilales</taxon>
        <taxon>Geodermatophilaceae</taxon>
        <taxon>Geodermatophilus</taxon>
    </lineage>
</organism>
<feature type="region of interest" description="Disordered" evidence="1">
    <location>
        <begin position="1"/>
        <end position="21"/>
    </location>
</feature>
<evidence type="ECO:0000256" key="1">
    <source>
        <dbReference type="SAM" id="MobiDB-lite"/>
    </source>
</evidence>
<protein>
    <submittedName>
        <fullName evidence="3">DNA binding domain-containing protein, excisionase family</fullName>
    </submittedName>
</protein>
<dbReference type="AlphaFoldDB" id="A0A1I6YUE3"/>
<dbReference type="GO" id="GO:0003677">
    <property type="term" value="F:DNA binding"/>
    <property type="evidence" value="ECO:0007669"/>
    <property type="project" value="InterPro"/>
</dbReference>
<dbReference type="InterPro" id="IPR041657">
    <property type="entry name" value="HTH_17"/>
</dbReference>
<reference evidence="4" key="1">
    <citation type="submission" date="2016-10" db="EMBL/GenBank/DDBJ databases">
        <authorList>
            <person name="Varghese N."/>
            <person name="Submissions S."/>
        </authorList>
    </citation>
    <scope>NUCLEOTIDE SEQUENCE [LARGE SCALE GENOMIC DNA]</scope>
    <source>
        <strain evidence="4">DSM 46136</strain>
    </source>
</reference>
<feature type="domain" description="Helix-turn-helix" evidence="2">
    <location>
        <begin position="22"/>
        <end position="70"/>
    </location>
</feature>
<dbReference type="InterPro" id="IPR010093">
    <property type="entry name" value="SinI_DNA-bd"/>
</dbReference>
<dbReference type="OrthoDB" id="197041at2"/>
<dbReference type="Proteomes" id="UP000199546">
    <property type="component" value="Unassembled WGS sequence"/>
</dbReference>
<sequence length="81" mass="8828">MNSPTLAPAVPAGGSPSDADELLTASQAGDYLHTSERFIRRLIAERRIPYLKLGRHVRLQRSALDAFIASSRVPQRPDTGS</sequence>
<dbReference type="NCBIfam" id="TIGR01764">
    <property type="entry name" value="excise"/>
    <property type="match status" value="1"/>
</dbReference>
<accession>A0A1I6YUE3</accession>
<evidence type="ECO:0000313" key="4">
    <source>
        <dbReference type="Proteomes" id="UP000199546"/>
    </source>
</evidence>
<dbReference type="RefSeq" id="WP_093578717.1">
    <property type="nucleotide sequence ID" value="NZ_FPBA01000003.1"/>
</dbReference>